<reference evidence="2" key="2">
    <citation type="submission" date="2021-09" db="EMBL/GenBank/DDBJ databases">
        <authorList>
            <person name="Gilroy R."/>
        </authorList>
    </citation>
    <scope>NUCLEOTIDE SEQUENCE</scope>
    <source>
        <strain evidence="2">ChiGjej6B6-11269</strain>
    </source>
</reference>
<organism evidence="2 3">
    <name type="scientific">Slackia equolifaciens</name>
    <dbReference type="NCBI Taxonomy" id="498718"/>
    <lineage>
        <taxon>Bacteria</taxon>
        <taxon>Bacillati</taxon>
        <taxon>Actinomycetota</taxon>
        <taxon>Coriobacteriia</taxon>
        <taxon>Eggerthellales</taxon>
        <taxon>Eggerthellaceae</taxon>
        <taxon>Slackia</taxon>
    </lineage>
</organism>
<proteinExistence type="predicted"/>
<dbReference type="AlphaFoldDB" id="A0A9D3A0I4"/>
<dbReference type="PROSITE" id="PS50937">
    <property type="entry name" value="HTH_MERR_2"/>
    <property type="match status" value="1"/>
</dbReference>
<dbReference type="InterPro" id="IPR000551">
    <property type="entry name" value="MerR-type_HTH_dom"/>
</dbReference>
<dbReference type="Proteomes" id="UP000786989">
    <property type="component" value="Unassembled WGS sequence"/>
</dbReference>
<dbReference type="Pfam" id="PF13411">
    <property type="entry name" value="MerR_1"/>
    <property type="match status" value="1"/>
</dbReference>
<dbReference type="InterPro" id="IPR009061">
    <property type="entry name" value="DNA-bd_dom_put_sf"/>
</dbReference>
<dbReference type="GO" id="GO:0003677">
    <property type="term" value="F:DNA binding"/>
    <property type="evidence" value="ECO:0007669"/>
    <property type="project" value="InterPro"/>
</dbReference>
<sequence length="356" mass="39969">MGKTNRMAGAVLQKKTQTNALALIARQKASPIAPCCHLAVQLLNGLTEMKEVNMDKEGSHMKWKISQVERLIGLPRRDIQRACYRGQGGAAILSPKDSSWGRRTYDSDDLARLFVVKRLKDQGLSLPEIKKAFTEAERSGNTIQDMLAIHVHRLKEHKEEIDRQLAVAETLLDSLSDPREKHFCRQSLKQQAAQAMIRILIPLANDLTGCGDADGAIRTRIVTRFPIYENDFRPLINASMQKLVEESAPRRLFLVLNDVERHSVSRCIRGLMEQSASPDSSETQRALRDIAKRIVSNPDMATKVLIWAIVDAFLDDPSAECIVEFWCGPGSFDFVQKAIWAYGDALEQSSKDSENK</sequence>
<reference evidence="2" key="1">
    <citation type="journal article" date="2021" name="PeerJ">
        <title>Extensive microbial diversity within the chicken gut microbiome revealed by metagenomics and culture.</title>
        <authorList>
            <person name="Gilroy R."/>
            <person name="Ravi A."/>
            <person name="Getino M."/>
            <person name="Pursley I."/>
            <person name="Horton D.L."/>
            <person name="Alikhan N.F."/>
            <person name="Baker D."/>
            <person name="Gharbi K."/>
            <person name="Hall N."/>
            <person name="Watson M."/>
            <person name="Adriaenssens E.M."/>
            <person name="Foster-Nyarko E."/>
            <person name="Jarju S."/>
            <person name="Secka A."/>
            <person name="Antonio M."/>
            <person name="Oren A."/>
            <person name="Chaudhuri R.R."/>
            <person name="La Ragione R."/>
            <person name="Hildebrand F."/>
            <person name="Pallen M.J."/>
        </authorList>
    </citation>
    <scope>NUCLEOTIDE SEQUENCE</scope>
    <source>
        <strain evidence="2">ChiGjej6B6-11269</strain>
    </source>
</reference>
<comment type="caution">
    <text evidence="2">The sequence shown here is derived from an EMBL/GenBank/DDBJ whole genome shotgun (WGS) entry which is preliminary data.</text>
</comment>
<dbReference type="EMBL" id="DYWI01000016">
    <property type="protein sequence ID" value="HJF64667.1"/>
    <property type="molecule type" value="Genomic_DNA"/>
</dbReference>
<name>A0A9D3A0I4_9ACTN</name>
<protein>
    <submittedName>
        <fullName evidence="2">MerR family transcriptional regulator</fullName>
    </submittedName>
</protein>
<dbReference type="Gene3D" id="1.10.1660.10">
    <property type="match status" value="1"/>
</dbReference>
<evidence type="ECO:0000259" key="1">
    <source>
        <dbReference type="PROSITE" id="PS50937"/>
    </source>
</evidence>
<evidence type="ECO:0000313" key="2">
    <source>
        <dbReference type="EMBL" id="HJF64667.1"/>
    </source>
</evidence>
<accession>A0A9D3A0I4</accession>
<dbReference type="GO" id="GO:0006355">
    <property type="term" value="P:regulation of DNA-templated transcription"/>
    <property type="evidence" value="ECO:0007669"/>
    <property type="project" value="InterPro"/>
</dbReference>
<feature type="domain" description="HTH merR-type" evidence="1">
    <location>
        <begin position="93"/>
        <end position="135"/>
    </location>
</feature>
<dbReference type="CDD" id="cd00592">
    <property type="entry name" value="HTH_MerR-like"/>
    <property type="match status" value="1"/>
</dbReference>
<dbReference type="SUPFAM" id="SSF46955">
    <property type="entry name" value="Putative DNA-binding domain"/>
    <property type="match status" value="1"/>
</dbReference>
<gene>
    <name evidence="2" type="ORF">K8U77_00925</name>
</gene>
<evidence type="ECO:0000313" key="3">
    <source>
        <dbReference type="Proteomes" id="UP000786989"/>
    </source>
</evidence>